<feature type="transmembrane region" description="Helical" evidence="8">
    <location>
        <begin position="295"/>
        <end position="323"/>
    </location>
</feature>
<evidence type="ECO:0000256" key="8">
    <source>
        <dbReference type="SAM" id="Phobius"/>
    </source>
</evidence>
<dbReference type="Proteomes" id="UP001168540">
    <property type="component" value="Unassembled WGS sequence"/>
</dbReference>
<dbReference type="PRINTS" id="PR00173">
    <property type="entry name" value="EDTRNSPORT"/>
</dbReference>
<protein>
    <submittedName>
        <fullName evidence="9">Dicarboxylate/amino acid:cation symporter</fullName>
    </submittedName>
</protein>
<organism evidence="9 10">
    <name type="scientific">Crenobacter oryzisoli</name>
    <dbReference type="NCBI Taxonomy" id="3056844"/>
    <lineage>
        <taxon>Bacteria</taxon>
        <taxon>Pseudomonadati</taxon>
        <taxon>Pseudomonadota</taxon>
        <taxon>Betaproteobacteria</taxon>
        <taxon>Neisseriales</taxon>
        <taxon>Neisseriaceae</taxon>
        <taxon>Crenobacter</taxon>
    </lineage>
</organism>
<evidence type="ECO:0000256" key="1">
    <source>
        <dbReference type="ARBA" id="ARBA00004651"/>
    </source>
</evidence>
<keyword evidence="10" id="KW-1185">Reference proteome</keyword>
<evidence type="ECO:0000256" key="4">
    <source>
        <dbReference type="ARBA" id="ARBA00022692"/>
    </source>
</evidence>
<dbReference type="EMBL" id="JAUEDK010000045">
    <property type="protein sequence ID" value="MDN0076881.1"/>
    <property type="molecule type" value="Genomic_DNA"/>
</dbReference>
<name>A0ABT7XSW7_9NEIS</name>
<feature type="transmembrane region" description="Helical" evidence="8">
    <location>
        <begin position="81"/>
        <end position="105"/>
    </location>
</feature>
<dbReference type="InterPro" id="IPR001991">
    <property type="entry name" value="Na-dicarboxylate_symporter"/>
</dbReference>
<sequence length="435" mass="46686">MKTNRITLWVLAALVLGIAVGYACHVSIPDPKAAKDLAGYFSILTDVFLRMIKMIIGPLVFSTLVYGIAKSDSKAVGRVGMKAMGWFMAASMVSLLLGLLFVNVLKPGVGYNLPLPAAAATSGLKTGALNLKDFIAHLFPKSFFEAMSNNEVLQIVVFSLFLGVALASFKERPLRIIVEGIGELSHAMLKITRYVMMFAPLGVFGAVASTITAEGLGVLSVYAKFMGSFVLAIFTLWVFLIAGGYFFLGKRVFSLLRLMRVPLMLGYATASSEAAYPKVLEQLERFGVKDKISGFVLPLGYSFNLDGSIMYTSFAALFIAQVYNVPLTLGQQFTMLLILLVTSKGIAGVPRASLVVVAAVLPMFNLPEAGILLILGIDHFLDMFRTATNVIGNAIATSVVAKSEGELGPELSGNVDMADAEQDAAPAREAYDSVR</sequence>
<dbReference type="PANTHER" id="PTHR42865">
    <property type="entry name" value="PROTON/GLUTAMATE-ASPARTATE SYMPORTER"/>
    <property type="match status" value="1"/>
</dbReference>
<feature type="transmembrane region" description="Helical" evidence="8">
    <location>
        <begin position="194"/>
        <end position="213"/>
    </location>
</feature>
<dbReference type="RefSeq" id="WP_289831517.1">
    <property type="nucleotide sequence ID" value="NZ_JAUEDK010000045.1"/>
</dbReference>
<evidence type="ECO:0000256" key="2">
    <source>
        <dbReference type="ARBA" id="ARBA00022448"/>
    </source>
</evidence>
<evidence type="ECO:0000256" key="5">
    <source>
        <dbReference type="ARBA" id="ARBA00022989"/>
    </source>
</evidence>
<keyword evidence="3" id="KW-1003">Cell membrane</keyword>
<dbReference type="Pfam" id="PF00375">
    <property type="entry name" value="SDF"/>
    <property type="match status" value="1"/>
</dbReference>
<accession>A0ABT7XSW7</accession>
<keyword evidence="5 8" id="KW-1133">Transmembrane helix</keyword>
<proteinExistence type="predicted"/>
<feature type="transmembrane region" description="Helical" evidence="8">
    <location>
        <begin position="225"/>
        <end position="248"/>
    </location>
</feature>
<dbReference type="SUPFAM" id="SSF118215">
    <property type="entry name" value="Proton glutamate symport protein"/>
    <property type="match status" value="1"/>
</dbReference>
<reference evidence="9" key="1">
    <citation type="submission" date="2023-06" db="EMBL/GenBank/DDBJ databases">
        <authorList>
            <person name="Zhang S."/>
        </authorList>
    </citation>
    <scope>NUCLEOTIDE SEQUENCE</scope>
    <source>
        <strain evidence="9">SG2303</strain>
    </source>
</reference>
<feature type="region of interest" description="Disordered" evidence="7">
    <location>
        <begin position="410"/>
        <end position="435"/>
    </location>
</feature>
<evidence type="ECO:0000313" key="9">
    <source>
        <dbReference type="EMBL" id="MDN0076881.1"/>
    </source>
</evidence>
<comment type="subcellular location">
    <subcellularLocation>
        <location evidence="1">Cell membrane</location>
        <topology evidence="1">Multi-pass membrane protein</topology>
    </subcellularLocation>
</comment>
<feature type="transmembrane region" description="Helical" evidence="8">
    <location>
        <begin position="47"/>
        <end position="69"/>
    </location>
</feature>
<comment type="caution">
    <text evidence="9">The sequence shown here is derived from an EMBL/GenBank/DDBJ whole genome shotgun (WGS) entry which is preliminary data.</text>
</comment>
<gene>
    <name evidence="9" type="ORF">QU481_18715</name>
</gene>
<keyword evidence="6 8" id="KW-0472">Membrane</keyword>
<evidence type="ECO:0000256" key="7">
    <source>
        <dbReference type="SAM" id="MobiDB-lite"/>
    </source>
</evidence>
<keyword evidence="2" id="KW-0813">Transport</keyword>
<dbReference type="InterPro" id="IPR036458">
    <property type="entry name" value="Na:dicarbo_symporter_sf"/>
</dbReference>
<evidence type="ECO:0000313" key="10">
    <source>
        <dbReference type="Proteomes" id="UP001168540"/>
    </source>
</evidence>
<dbReference type="Gene3D" id="1.10.3860.10">
    <property type="entry name" value="Sodium:dicarboxylate symporter"/>
    <property type="match status" value="1"/>
</dbReference>
<feature type="transmembrane region" description="Helical" evidence="8">
    <location>
        <begin position="329"/>
        <end position="347"/>
    </location>
</feature>
<dbReference type="PANTHER" id="PTHR42865:SF7">
    <property type="entry name" value="PROTON_GLUTAMATE-ASPARTATE SYMPORTER"/>
    <property type="match status" value="1"/>
</dbReference>
<feature type="transmembrane region" description="Helical" evidence="8">
    <location>
        <begin position="354"/>
        <end position="377"/>
    </location>
</feature>
<keyword evidence="4 8" id="KW-0812">Transmembrane</keyword>
<dbReference type="PROSITE" id="PS51257">
    <property type="entry name" value="PROKAR_LIPOPROTEIN"/>
    <property type="match status" value="1"/>
</dbReference>
<feature type="transmembrane region" description="Helical" evidence="8">
    <location>
        <begin position="152"/>
        <end position="169"/>
    </location>
</feature>
<evidence type="ECO:0000256" key="6">
    <source>
        <dbReference type="ARBA" id="ARBA00023136"/>
    </source>
</evidence>
<evidence type="ECO:0000256" key="3">
    <source>
        <dbReference type="ARBA" id="ARBA00022475"/>
    </source>
</evidence>